<keyword evidence="1" id="KW-0732">Signal</keyword>
<reference evidence="3" key="1">
    <citation type="submission" date="2016-03" db="EMBL/GenBank/DDBJ databases">
        <authorList>
            <person name="Ma C."/>
            <person name="Zhou S."/>
            <person name="Yang G."/>
        </authorList>
    </citation>
    <scope>NUCLEOTIDE SEQUENCE [LARGE SCALE GENOMIC DNA]</scope>
    <source>
        <strain evidence="3">SgZ-1</strain>
    </source>
</reference>
<dbReference type="InterPro" id="IPR036909">
    <property type="entry name" value="Cyt_c-like_dom_sf"/>
</dbReference>
<accession>A0A140IE47</accession>
<evidence type="ECO:0008006" key="4">
    <source>
        <dbReference type="Google" id="ProtNLM"/>
    </source>
</evidence>
<feature type="chain" id="PRO_5007807427" description="Cytochrome c domain-containing protein" evidence="1">
    <location>
        <begin position="30"/>
        <end position="113"/>
    </location>
</feature>
<dbReference type="GO" id="GO:0009055">
    <property type="term" value="F:electron transfer activity"/>
    <property type="evidence" value="ECO:0007669"/>
    <property type="project" value="InterPro"/>
</dbReference>
<proteinExistence type="predicted"/>
<dbReference type="STRING" id="1134435.AC731_003155"/>
<evidence type="ECO:0000256" key="1">
    <source>
        <dbReference type="SAM" id="SignalP"/>
    </source>
</evidence>
<evidence type="ECO:0000313" key="2">
    <source>
        <dbReference type="EMBL" id="AMO36022.1"/>
    </source>
</evidence>
<dbReference type="RefSeq" id="WP_048709190.1">
    <property type="nucleotide sequence ID" value="NZ_CP014646.1"/>
</dbReference>
<evidence type="ECO:0000313" key="3">
    <source>
        <dbReference type="Proteomes" id="UP000036902"/>
    </source>
</evidence>
<dbReference type="EMBL" id="CP014646">
    <property type="protein sequence ID" value="AMO36022.1"/>
    <property type="molecule type" value="Genomic_DNA"/>
</dbReference>
<dbReference type="AlphaFoldDB" id="A0A140IE47"/>
<dbReference type="GO" id="GO:0020037">
    <property type="term" value="F:heme binding"/>
    <property type="evidence" value="ECO:0007669"/>
    <property type="project" value="InterPro"/>
</dbReference>
<organism evidence="2 3">
    <name type="scientific">Thauera humireducens</name>
    <dbReference type="NCBI Taxonomy" id="1134435"/>
    <lineage>
        <taxon>Bacteria</taxon>
        <taxon>Pseudomonadati</taxon>
        <taxon>Pseudomonadota</taxon>
        <taxon>Betaproteobacteria</taxon>
        <taxon>Rhodocyclales</taxon>
        <taxon>Zoogloeaceae</taxon>
        <taxon>Thauera</taxon>
    </lineage>
</organism>
<dbReference type="Proteomes" id="UP000036902">
    <property type="component" value="Chromosome"/>
</dbReference>
<dbReference type="SUPFAM" id="SSF46626">
    <property type="entry name" value="Cytochrome c"/>
    <property type="match status" value="1"/>
</dbReference>
<dbReference type="KEGG" id="thu:AC731_003155"/>
<sequence length="113" mass="12405">MTTPRPHTRNAFRIAASIALASLAAPAVADPFPGADLAVAKQMHAAQCVECHAKRFGGEDGSEIYTRFDRRVTTPSGLAQQLTACTTMLNLDLFPEDEHHLAGYLNTHYYKFQ</sequence>
<protein>
    <recommendedName>
        <fullName evidence="4">Cytochrome c domain-containing protein</fullName>
    </recommendedName>
</protein>
<feature type="signal peptide" evidence="1">
    <location>
        <begin position="1"/>
        <end position="29"/>
    </location>
</feature>
<keyword evidence="3" id="KW-1185">Reference proteome</keyword>
<name>A0A140IE47_9RHOO</name>
<gene>
    <name evidence="2" type="ORF">AC731_003155</name>
</gene>